<dbReference type="InterPro" id="IPR039883">
    <property type="entry name" value="Fcf2/DNTTIP2"/>
</dbReference>
<dbReference type="InterPro" id="IPR014810">
    <property type="entry name" value="Fcf2_C"/>
</dbReference>
<gene>
    <name evidence="5" type="ORF">MBM_03778</name>
</gene>
<dbReference type="GO" id="GO:0005730">
    <property type="term" value="C:nucleolus"/>
    <property type="evidence" value="ECO:0007669"/>
    <property type="project" value="UniProtKB-SubCell"/>
</dbReference>
<dbReference type="PANTHER" id="PTHR21686:SF12">
    <property type="entry name" value="DEOXYNUCLEOTIDYLTRANSFERASE TERMINAL-INTERACTING PROTEIN 2"/>
    <property type="match status" value="1"/>
</dbReference>
<keyword evidence="6" id="KW-1185">Reference proteome</keyword>
<dbReference type="Pfam" id="PF08698">
    <property type="entry name" value="Fcf2"/>
    <property type="match status" value="1"/>
</dbReference>
<evidence type="ECO:0000256" key="3">
    <source>
        <dbReference type="SAM" id="MobiDB-lite"/>
    </source>
</evidence>
<dbReference type="HOGENOM" id="CLU_763076_0_0_1"/>
<dbReference type="eggNOG" id="KOG3100">
    <property type="taxonomic scope" value="Eukaryota"/>
</dbReference>
<keyword evidence="2" id="KW-0539">Nucleus</keyword>
<dbReference type="STRING" id="1072389.K1WYA3"/>
<accession>K1WYA3</accession>
<dbReference type="InParanoid" id="K1WYA3"/>
<feature type="domain" description="Fcf2 pre-rRNA processing C-terminal" evidence="4">
    <location>
        <begin position="238"/>
        <end position="333"/>
    </location>
</feature>
<dbReference type="KEGG" id="mbe:MBM_03778"/>
<proteinExistence type="predicted"/>
<organism evidence="5 6">
    <name type="scientific">Marssonina brunnea f. sp. multigermtubi (strain MB_m1)</name>
    <name type="common">Marssonina leaf spot fungus</name>
    <dbReference type="NCBI Taxonomy" id="1072389"/>
    <lineage>
        <taxon>Eukaryota</taxon>
        <taxon>Fungi</taxon>
        <taxon>Dikarya</taxon>
        <taxon>Ascomycota</taxon>
        <taxon>Pezizomycotina</taxon>
        <taxon>Leotiomycetes</taxon>
        <taxon>Helotiales</taxon>
        <taxon>Drepanopezizaceae</taxon>
        <taxon>Drepanopeziza</taxon>
    </lineage>
</organism>
<dbReference type="FunCoup" id="K1WYA3">
    <property type="interactions" value="331"/>
</dbReference>
<feature type="compositionally biased region" description="Basic and acidic residues" evidence="3">
    <location>
        <begin position="77"/>
        <end position="90"/>
    </location>
</feature>
<dbReference type="GO" id="GO:0006396">
    <property type="term" value="P:RNA processing"/>
    <property type="evidence" value="ECO:0007669"/>
    <property type="project" value="TreeGrafter"/>
</dbReference>
<name>K1WYA3_MARBU</name>
<protein>
    <submittedName>
        <fullName evidence="5">rRNA-processing protein FCF2</fullName>
    </submittedName>
</protein>
<evidence type="ECO:0000259" key="4">
    <source>
        <dbReference type="Pfam" id="PF08698"/>
    </source>
</evidence>
<dbReference type="EMBL" id="JH921434">
    <property type="protein sequence ID" value="EKD18006.1"/>
    <property type="molecule type" value="Genomic_DNA"/>
</dbReference>
<feature type="region of interest" description="Disordered" evidence="3">
    <location>
        <begin position="56"/>
        <end position="113"/>
    </location>
</feature>
<evidence type="ECO:0000313" key="5">
    <source>
        <dbReference type="EMBL" id="EKD18006.1"/>
    </source>
</evidence>
<evidence type="ECO:0000256" key="2">
    <source>
        <dbReference type="ARBA" id="ARBA00023242"/>
    </source>
</evidence>
<dbReference type="Proteomes" id="UP000006753">
    <property type="component" value="Unassembled WGS sequence"/>
</dbReference>
<comment type="subcellular location">
    <subcellularLocation>
        <location evidence="1">Nucleus</location>
        <location evidence="1">Nucleolus</location>
    </subcellularLocation>
</comment>
<evidence type="ECO:0000313" key="6">
    <source>
        <dbReference type="Proteomes" id="UP000006753"/>
    </source>
</evidence>
<dbReference type="OrthoDB" id="427886at2759"/>
<dbReference type="GO" id="GO:0003723">
    <property type="term" value="F:RNA binding"/>
    <property type="evidence" value="ECO:0007669"/>
    <property type="project" value="TreeGrafter"/>
</dbReference>
<reference evidence="5 6" key="1">
    <citation type="journal article" date="2012" name="BMC Genomics">
        <title>Sequencing the genome of Marssonina brunnea reveals fungus-poplar co-evolution.</title>
        <authorList>
            <person name="Zhu S."/>
            <person name="Cao Y.-Z."/>
            <person name="Jiang C."/>
            <person name="Tan B.-Y."/>
            <person name="Wang Z."/>
            <person name="Feng S."/>
            <person name="Zhang L."/>
            <person name="Su X.-H."/>
            <person name="Brejova B."/>
            <person name="Vinar T."/>
            <person name="Xu M."/>
            <person name="Wang M.-X."/>
            <person name="Zhang S.-G."/>
            <person name="Huang M.-R."/>
            <person name="Wu R."/>
            <person name="Zhou Y."/>
        </authorList>
    </citation>
    <scope>NUCLEOTIDE SEQUENCE [LARGE SCALE GENOMIC DNA]</scope>
    <source>
        <strain evidence="5 6">MB_m1</strain>
    </source>
</reference>
<feature type="compositionally biased region" description="Basic residues" evidence="3">
    <location>
        <begin position="343"/>
        <end position="363"/>
    </location>
</feature>
<dbReference type="AlphaFoldDB" id="K1WYA3"/>
<sequence length="363" mass="40310">MHWHGSGCRCRCVVLQHLASASSSSKFLILPAGCALAVRCKASLLAWLAAAAQGPRSKVQGPRSKAQGGWQVGEGGKSFDRDRDPDRDQHVGGPGPGPALNMALEDFQPSGTNYSQDVENSDLDLFLVSLSLNMPPTSSTPTTMADQDLSDEQVKQLLKGAEQRLRNKGKQLLLPSNSSLQSSLPSIHVEKSVQPYIKATDHGPQVDRSHLVTEQQRKLANGIRVVEDPIAIKKRTEEKATAGADWFNMPRTNLTPELKRDLQLLRMRDVLDPKRHYKKENRKQAVPEYSQVGTIIEGPTEYFSSRLTNKDRKRTLVEEVLAGEKASGRFKSKYNEIQQAKTSGKKAHYKKLRDARKKGVLKR</sequence>
<feature type="region of interest" description="Disordered" evidence="3">
    <location>
        <begin position="337"/>
        <end position="363"/>
    </location>
</feature>
<dbReference type="PANTHER" id="PTHR21686">
    <property type="entry name" value="DEOXYNUCLEOTIDYLTRANSFERASE TERMINAL-INTERACTING PROTEIN 2"/>
    <property type="match status" value="1"/>
</dbReference>
<evidence type="ECO:0000256" key="1">
    <source>
        <dbReference type="ARBA" id="ARBA00004604"/>
    </source>
</evidence>